<feature type="region of interest" description="Disordered" evidence="10">
    <location>
        <begin position="128"/>
        <end position="152"/>
    </location>
</feature>
<dbReference type="CDD" id="cd19821">
    <property type="entry name" value="Bbox1_BBX-like"/>
    <property type="match status" value="1"/>
</dbReference>
<evidence type="ECO:0000259" key="11">
    <source>
        <dbReference type="PROSITE" id="PS50119"/>
    </source>
</evidence>
<gene>
    <name evidence="13" type="ORF">LLUT_LOCUS30025</name>
</gene>
<sequence>MEPLCEFCGIIRAMVYCKSDSARLCMNCDVSVHGANSLSYRHSRSILCNKCNSQTGIVYCMDEKMSLCQSCDWNHKGCSLLGHKRQALESYSGCPSLTELPSFLSFVIDAISSCGGGLDHGWGSHSATLSSKNDTGTSKSFEQDQPNNDDAVDTFDLVSGKLNEIEESVKPEPWIEQPTTIPPPNPNYAPPYIMDQTIFCPQDSNLLEECDNLKGLGISDDDDLNVDSFKLNFEKRDEIFECSQVATRYHLDNGAMDCSLMEKNISFTESKSLIESAMEASSSVQQDCVAFQSSRDDNPASMMHGINNNANCVLMPPSCIENINLEFPHEQVHSSMSLSLPNITGESSTTDFQDCGLPPGFMAGEPPPWASILEASNPQARERAKLRYFEKKKTRRFGKQIRYESRKARADTRRRVKGRFVKAGEEFDYDPREEKSI</sequence>
<keyword evidence="4" id="KW-0677">Repeat</keyword>
<comment type="caution">
    <text evidence="13">The sequence shown here is derived from an EMBL/GenBank/DDBJ whole genome shotgun (WGS) entry which is preliminary data.</text>
</comment>
<feature type="domain" description="CCT" evidence="12">
    <location>
        <begin position="381"/>
        <end position="423"/>
    </location>
</feature>
<dbReference type="Pfam" id="PF06203">
    <property type="entry name" value="CCT"/>
    <property type="match status" value="1"/>
</dbReference>
<comment type="subcellular location">
    <subcellularLocation>
        <location evidence="1 9">Nucleus</location>
    </subcellularLocation>
</comment>
<dbReference type="Proteomes" id="UP001497480">
    <property type="component" value="Unassembled WGS sequence"/>
</dbReference>
<dbReference type="PROSITE" id="PS51017">
    <property type="entry name" value="CCT"/>
    <property type="match status" value="1"/>
</dbReference>
<dbReference type="AlphaFoldDB" id="A0AAV1Y5A5"/>
<evidence type="ECO:0000256" key="8">
    <source>
        <dbReference type="PROSITE-ProRule" id="PRU00024"/>
    </source>
</evidence>
<evidence type="ECO:0000259" key="12">
    <source>
        <dbReference type="PROSITE" id="PS51017"/>
    </source>
</evidence>
<evidence type="ECO:0000256" key="2">
    <source>
        <dbReference type="ARBA" id="ARBA00010024"/>
    </source>
</evidence>
<dbReference type="PANTHER" id="PTHR31717">
    <property type="entry name" value="ZINC FINGER PROTEIN CONSTANS-LIKE 10"/>
    <property type="match status" value="1"/>
</dbReference>
<evidence type="ECO:0000313" key="14">
    <source>
        <dbReference type="Proteomes" id="UP001497480"/>
    </source>
</evidence>
<keyword evidence="14" id="KW-1185">Reference proteome</keyword>
<dbReference type="PANTHER" id="PTHR31717:SF46">
    <property type="entry name" value="CCT MOTIF FAMILY PROTEIN-RELATED"/>
    <property type="match status" value="1"/>
</dbReference>
<comment type="similarity">
    <text evidence="2">Belongs to the CONSTANS family.</text>
</comment>
<keyword evidence="6" id="KW-0862">Zinc</keyword>
<dbReference type="GO" id="GO:0006355">
    <property type="term" value="P:regulation of DNA-templated transcription"/>
    <property type="evidence" value="ECO:0007669"/>
    <property type="project" value="UniProtKB-ARBA"/>
</dbReference>
<evidence type="ECO:0000256" key="7">
    <source>
        <dbReference type="ARBA" id="ARBA00023242"/>
    </source>
</evidence>
<evidence type="ECO:0000256" key="10">
    <source>
        <dbReference type="SAM" id="MobiDB-lite"/>
    </source>
</evidence>
<evidence type="ECO:0000313" key="13">
    <source>
        <dbReference type="EMBL" id="CAL0328965.1"/>
    </source>
</evidence>
<keyword evidence="5 8" id="KW-0863">Zinc-finger</keyword>
<keyword evidence="7 9" id="KW-0539">Nucleus</keyword>
<evidence type="ECO:0000256" key="3">
    <source>
        <dbReference type="ARBA" id="ARBA00022723"/>
    </source>
</evidence>
<evidence type="ECO:0000256" key="5">
    <source>
        <dbReference type="ARBA" id="ARBA00022771"/>
    </source>
</evidence>
<organism evidence="13 14">
    <name type="scientific">Lupinus luteus</name>
    <name type="common">European yellow lupine</name>
    <dbReference type="NCBI Taxonomy" id="3873"/>
    <lineage>
        <taxon>Eukaryota</taxon>
        <taxon>Viridiplantae</taxon>
        <taxon>Streptophyta</taxon>
        <taxon>Embryophyta</taxon>
        <taxon>Tracheophyta</taxon>
        <taxon>Spermatophyta</taxon>
        <taxon>Magnoliopsida</taxon>
        <taxon>eudicotyledons</taxon>
        <taxon>Gunneridae</taxon>
        <taxon>Pentapetalae</taxon>
        <taxon>rosids</taxon>
        <taxon>fabids</taxon>
        <taxon>Fabales</taxon>
        <taxon>Fabaceae</taxon>
        <taxon>Papilionoideae</taxon>
        <taxon>50 kb inversion clade</taxon>
        <taxon>genistoids sensu lato</taxon>
        <taxon>core genistoids</taxon>
        <taxon>Genisteae</taxon>
        <taxon>Lupinus</taxon>
    </lineage>
</organism>
<evidence type="ECO:0000256" key="4">
    <source>
        <dbReference type="ARBA" id="ARBA00022737"/>
    </source>
</evidence>
<name>A0AAV1Y5A5_LUPLU</name>
<dbReference type="SMART" id="SM00336">
    <property type="entry name" value="BBOX"/>
    <property type="match status" value="2"/>
</dbReference>
<evidence type="ECO:0000256" key="1">
    <source>
        <dbReference type="ARBA" id="ARBA00004123"/>
    </source>
</evidence>
<proteinExistence type="inferred from homology"/>
<dbReference type="EMBL" id="CAXHTB010000021">
    <property type="protein sequence ID" value="CAL0328965.1"/>
    <property type="molecule type" value="Genomic_DNA"/>
</dbReference>
<dbReference type="InterPro" id="IPR049808">
    <property type="entry name" value="CONSTANS-like_Bbox1"/>
</dbReference>
<accession>A0AAV1Y5A5</accession>
<dbReference type="PROSITE" id="PS50119">
    <property type="entry name" value="ZF_BBOX"/>
    <property type="match status" value="2"/>
</dbReference>
<dbReference type="InterPro" id="IPR010402">
    <property type="entry name" value="CCT_domain"/>
</dbReference>
<dbReference type="InterPro" id="IPR000315">
    <property type="entry name" value="Znf_B-box"/>
</dbReference>
<feature type="compositionally biased region" description="Polar residues" evidence="10">
    <location>
        <begin position="128"/>
        <end position="148"/>
    </location>
</feature>
<evidence type="ECO:0000256" key="9">
    <source>
        <dbReference type="PROSITE-ProRule" id="PRU00357"/>
    </source>
</evidence>
<feature type="domain" description="B box-type" evidence="11">
    <location>
        <begin position="43"/>
        <end position="88"/>
    </location>
</feature>
<dbReference type="GO" id="GO:0005634">
    <property type="term" value="C:nucleus"/>
    <property type="evidence" value="ECO:0007669"/>
    <property type="project" value="UniProtKB-SubCell"/>
</dbReference>
<protein>
    <submittedName>
        <fullName evidence="13">Uncharacterized protein</fullName>
    </submittedName>
</protein>
<dbReference type="GO" id="GO:0008270">
    <property type="term" value="F:zinc ion binding"/>
    <property type="evidence" value="ECO:0007669"/>
    <property type="project" value="UniProtKB-KW"/>
</dbReference>
<evidence type="ECO:0000256" key="6">
    <source>
        <dbReference type="ARBA" id="ARBA00022833"/>
    </source>
</evidence>
<keyword evidence="3" id="KW-0479">Metal-binding</keyword>
<feature type="domain" description="B box-type" evidence="11">
    <location>
        <begin position="1"/>
        <end position="47"/>
    </location>
</feature>
<reference evidence="13 14" key="1">
    <citation type="submission" date="2024-03" db="EMBL/GenBank/DDBJ databases">
        <authorList>
            <person name="Martinez-Hernandez J."/>
        </authorList>
    </citation>
    <scope>NUCLEOTIDE SEQUENCE [LARGE SCALE GENOMIC DNA]</scope>
</reference>